<protein>
    <submittedName>
        <fullName evidence="1">Uncharacterized protein</fullName>
    </submittedName>
</protein>
<dbReference type="Proteomes" id="UP000526033">
    <property type="component" value="Unassembled WGS sequence"/>
</dbReference>
<evidence type="ECO:0000313" key="1">
    <source>
        <dbReference type="EMBL" id="NMB70333.1"/>
    </source>
</evidence>
<sequence>MKTEEIVIAIIREQSQIIGETLAISVAQSSGVLHSSSSLDDIRITNPDSTYVLDSLVGSYEKLFGKASVEVCQNVIKRYIKVD</sequence>
<name>A0A7X9DKX0_UNCKA</name>
<dbReference type="EMBL" id="JAAZNL010000050">
    <property type="protein sequence ID" value="NMB70333.1"/>
    <property type="molecule type" value="Genomic_DNA"/>
</dbReference>
<evidence type="ECO:0000313" key="2">
    <source>
        <dbReference type="Proteomes" id="UP000526033"/>
    </source>
</evidence>
<comment type="caution">
    <text evidence="1">The sequence shown here is derived from an EMBL/GenBank/DDBJ whole genome shotgun (WGS) entry which is preliminary data.</text>
</comment>
<organism evidence="1 2">
    <name type="scientific">candidate division WWE3 bacterium</name>
    <dbReference type="NCBI Taxonomy" id="2053526"/>
    <lineage>
        <taxon>Bacteria</taxon>
        <taxon>Katanobacteria</taxon>
    </lineage>
</organism>
<reference evidence="1 2" key="1">
    <citation type="journal article" date="2020" name="Biotechnol. Biofuels">
        <title>New insights from the biogas microbiome by comprehensive genome-resolved metagenomics of nearly 1600 species originating from multiple anaerobic digesters.</title>
        <authorList>
            <person name="Campanaro S."/>
            <person name="Treu L."/>
            <person name="Rodriguez-R L.M."/>
            <person name="Kovalovszki A."/>
            <person name="Ziels R.M."/>
            <person name="Maus I."/>
            <person name="Zhu X."/>
            <person name="Kougias P.G."/>
            <person name="Basile A."/>
            <person name="Luo G."/>
            <person name="Schluter A."/>
            <person name="Konstantinidis K.T."/>
            <person name="Angelidaki I."/>
        </authorList>
    </citation>
    <scope>NUCLEOTIDE SEQUENCE [LARGE SCALE GENOMIC DNA]</scope>
    <source>
        <strain evidence="1">AS27yjCOA_165</strain>
    </source>
</reference>
<accession>A0A7X9DKX0</accession>
<dbReference type="AlphaFoldDB" id="A0A7X9DKX0"/>
<proteinExistence type="predicted"/>
<gene>
    <name evidence="1" type="ORF">GYA27_03995</name>
</gene>